<dbReference type="Proteomes" id="UP000828251">
    <property type="component" value="Unassembled WGS sequence"/>
</dbReference>
<name>A0A9D3VR61_9ROSI</name>
<dbReference type="Gene3D" id="3.30.420.10">
    <property type="entry name" value="Ribonuclease H-like superfamily/Ribonuclease H"/>
    <property type="match status" value="1"/>
</dbReference>
<gene>
    <name evidence="2" type="ORF">J1N35_018552</name>
</gene>
<evidence type="ECO:0000313" key="2">
    <source>
        <dbReference type="EMBL" id="KAH1091295.1"/>
    </source>
</evidence>
<evidence type="ECO:0000259" key="1">
    <source>
        <dbReference type="Pfam" id="PF13456"/>
    </source>
</evidence>
<dbReference type="AlphaFoldDB" id="A0A9D3VR61"/>
<keyword evidence="3" id="KW-1185">Reference proteome</keyword>
<accession>A0A9D3VR61</accession>
<dbReference type="GO" id="GO:0003676">
    <property type="term" value="F:nucleic acid binding"/>
    <property type="evidence" value="ECO:0007669"/>
    <property type="project" value="InterPro"/>
</dbReference>
<dbReference type="Pfam" id="PF13456">
    <property type="entry name" value="RVT_3"/>
    <property type="match status" value="1"/>
</dbReference>
<dbReference type="InterPro" id="IPR012337">
    <property type="entry name" value="RNaseH-like_sf"/>
</dbReference>
<reference evidence="2 3" key="1">
    <citation type="journal article" date="2021" name="Plant Biotechnol. J.">
        <title>Multi-omics assisted identification of the key and species-specific regulatory components of drought-tolerant mechanisms in Gossypium stocksii.</title>
        <authorList>
            <person name="Yu D."/>
            <person name="Ke L."/>
            <person name="Zhang D."/>
            <person name="Wu Y."/>
            <person name="Sun Y."/>
            <person name="Mei J."/>
            <person name="Sun J."/>
            <person name="Sun Y."/>
        </authorList>
    </citation>
    <scope>NUCLEOTIDE SEQUENCE [LARGE SCALE GENOMIC DNA]</scope>
    <source>
        <strain evidence="3">cv. E1</strain>
        <tissue evidence="2">Leaf</tissue>
    </source>
</reference>
<dbReference type="InterPro" id="IPR053151">
    <property type="entry name" value="RNase_H-like"/>
</dbReference>
<evidence type="ECO:0000313" key="3">
    <source>
        <dbReference type="Proteomes" id="UP000828251"/>
    </source>
</evidence>
<dbReference type="PANTHER" id="PTHR47723">
    <property type="entry name" value="OS05G0353850 PROTEIN"/>
    <property type="match status" value="1"/>
</dbReference>
<dbReference type="CDD" id="cd06222">
    <property type="entry name" value="RNase_H_like"/>
    <property type="match status" value="1"/>
</dbReference>
<organism evidence="2 3">
    <name type="scientific">Gossypium stocksii</name>
    <dbReference type="NCBI Taxonomy" id="47602"/>
    <lineage>
        <taxon>Eukaryota</taxon>
        <taxon>Viridiplantae</taxon>
        <taxon>Streptophyta</taxon>
        <taxon>Embryophyta</taxon>
        <taxon>Tracheophyta</taxon>
        <taxon>Spermatophyta</taxon>
        <taxon>Magnoliopsida</taxon>
        <taxon>eudicotyledons</taxon>
        <taxon>Gunneridae</taxon>
        <taxon>Pentapetalae</taxon>
        <taxon>rosids</taxon>
        <taxon>malvids</taxon>
        <taxon>Malvales</taxon>
        <taxon>Malvaceae</taxon>
        <taxon>Malvoideae</taxon>
        <taxon>Gossypium</taxon>
    </lineage>
</organism>
<dbReference type="PANTHER" id="PTHR47723:SF19">
    <property type="entry name" value="POLYNUCLEOTIDYL TRANSFERASE, RIBONUCLEASE H-LIKE SUPERFAMILY PROTEIN"/>
    <property type="match status" value="1"/>
</dbReference>
<dbReference type="EMBL" id="JAIQCV010000006">
    <property type="protein sequence ID" value="KAH1091295.1"/>
    <property type="molecule type" value="Genomic_DNA"/>
</dbReference>
<dbReference type="InterPro" id="IPR044730">
    <property type="entry name" value="RNase_H-like_dom_plant"/>
</dbReference>
<dbReference type="InterPro" id="IPR036397">
    <property type="entry name" value="RNaseH_sf"/>
</dbReference>
<comment type="caution">
    <text evidence="2">The sequence shown here is derived from an EMBL/GenBank/DDBJ whole genome shotgun (WGS) entry which is preliminary data.</text>
</comment>
<sequence>MATTGGIVRNRNGEWIIGFNRLLGSCSVFEAKLWEILDGLGIIIDRGYDHVRIQTDSLEVAKVIQKSHRRDVTRP</sequence>
<dbReference type="OrthoDB" id="1436423at2759"/>
<dbReference type="InterPro" id="IPR002156">
    <property type="entry name" value="RNaseH_domain"/>
</dbReference>
<feature type="domain" description="RNase H type-1" evidence="1">
    <location>
        <begin position="2"/>
        <end position="68"/>
    </location>
</feature>
<protein>
    <recommendedName>
        <fullName evidence="1">RNase H type-1 domain-containing protein</fullName>
    </recommendedName>
</protein>
<dbReference type="SUPFAM" id="SSF53098">
    <property type="entry name" value="Ribonuclease H-like"/>
    <property type="match status" value="1"/>
</dbReference>
<proteinExistence type="predicted"/>
<dbReference type="GO" id="GO:0004523">
    <property type="term" value="F:RNA-DNA hybrid ribonuclease activity"/>
    <property type="evidence" value="ECO:0007669"/>
    <property type="project" value="InterPro"/>
</dbReference>